<dbReference type="EMBL" id="JASSZA010000016">
    <property type="protein sequence ID" value="KAK2091433.1"/>
    <property type="molecule type" value="Genomic_DNA"/>
</dbReference>
<organism evidence="3 4">
    <name type="scientific">Saguinus oedipus</name>
    <name type="common">Cotton-top tamarin</name>
    <name type="synonym">Oedipomidas oedipus</name>
    <dbReference type="NCBI Taxonomy" id="9490"/>
    <lineage>
        <taxon>Eukaryota</taxon>
        <taxon>Metazoa</taxon>
        <taxon>Chordata</taxon>
        <taxon>Craniata</taxon>
        <taxon>Vertebrata</taxon>
        <taxon>Euteleostomi</taxon>
        <taxon>Mammalia</taxon>
        <taxon>Eutheria</taxon>
        <taxon>Euarchontoglires</taxon>
        <taxon>Primates</taxon>
        <taxon>Haplorrhini</taxon>
        <taxon>Platyrrhini</taxon>
        <taxon>Cebidae</taxon>
        <taxon>Callitrichinae</taxon>
        <taxon>Saguinus</taxon>
    </lineage>
</organism>
<dbReference type="Gene3D" id="1.25.10.10">
    <property type="entry name" value="Leucine-rich Repeat Variant"/>
    <property type="match status" value="1"/>
</dbReference>
<gene>
    <name evidence="3" type="primary">CAND2_2</name>
    <name evidence="3" type="ORF">P7K49_030717</name>
</gene>
<proteinExistence type="predicted"/>
<reference evidence="3 4" key="1">
    <citation type="submission" date="2023-05" db="EMBL/GenBank/DDBJ databases">
        <title>B98-5 Cell Line De Novo Hybrid Assembly: An Optical Mapping Approach.</title>
        <authorList>
            <person name="Kananen K."/>
            <person name="Auerbach J.A."/>
            <person name="Kautto E."/>
            <person name="Blachly J.S."/>
        </authorList>
    </citation>
    <scope>NUCLEOTIDE SEQUENCE [LARGE SCALE GENOMIC DNA]</scope>
    <source>
        <strain evidence="3">B95-8</strain>
        <tissue evidence="3">Cell line</tissue>
    </source>
</reference>
<keyword evidence="4" id="KW-1185">Reference proteome</keyword>
<keyword evidence="1" id="KW-0677">Repeat</keyword>
<keyword evidence="2" id="KW-0833">Ubl conjugation pathway</keyword>
<accession>A0ABQ9U455</accession>
<dbReference type="Pfam" id="PF13513">
    <property type="entry name" value="HEAT_EZ"/>
    <property type="match status" value="1"/>
</dbReference>
<evidence type="ECO:0000313" key="3">
    <source>
        <dbReference type="EMBL" id="KAK2091433.1"/>
    </source>
</evidence>
<dbReference type="Proteomes" id="UP001266305">
    <property type="component" value="Unassembled WGS sequence"/>
</dbReference>
<dbReference type="PANTHER" id="PTHR12696">
    <property type="entry name" value="TIP120"/>
    <property type="match status" value="1"/>
</dbReference>
<name>A0ABQ9U455_SAGOE</name>
<protein>
    <submittedName>
        <fullName evidence="3">Cullin-associated NEDD8-dissociated protein 2</fullName>
    </submittedName>
</protein>
<dbReference type="InterPro" id="IPR011989">
    <property type="entry name" value="ARM-like"/>
</dbReference>
<evidence type="ECO:0000256" key="2">
    <source>
        <dbReference type="ARBA" id="ARBA00022786"/>
    </source>
</evidence>
<evidence type="ECO:0000313" key="4">
    <source>
        <dbReference type="Proteomes" id="UP001266305"/>
    </source>
</evidence>
<dbReference type="SUPFAM" id="SSF48371">
    <property type="entry name" value="ARM repeat"/>
    <property type="match status" value="1"/>
</dbReference>
<dbReference type="InterPro" id="IPR039852">
    <property type="entry name" value="CAND1/CAND2"/>
</dbReference>
<sequence length="274" mass="29457">MSTAAFHISSLLEKMTSSDKDFRFMATSDLMSELQKDSIQLDEDSERKVVKMLLRLLEDKNGEVQNLAVKWVEKIRQGLGPLVGKVKEYQVETIVDTLCANMRSDKEQLRDIAGIGLKTVLSELPPAATGSGLITNVCRKITGQLTSAIAQQEDVAVQLEALDILSDMLSRLGAPLGAFHASLLHCLLPQLSSPRLAVRKRAVGALGHLAAACSTDLFVELADHLLEQLPGPRAPTSPATIRTLIQCLGSVGRQAGHRLGKGAGWAWAGMVGGD</sequence>
<dbReference type="InterPro" id="IPR016024">
    <property type="entry name" value="ARM-type_fold"/>
</dbReference>
<evidence type="ECO:0000256" key="1">
    <source>
        <dbReference type="ARBA" id="ARBA00022737"/>
    </source>
</evidence>
<comment type="caution">
    <text evidence="3">The sequence shown here is derived from an EMBL/GenBank/DDBJ whole genome shotgun (WGS) entry which is preliminary data.</text>
</comment>